<evidence type="ECO:0000313" key="10">
    <source>
        <dbReference type="EMBL" id="RKK03613.1"/>
    </source>
</evidence>
<evidence type="ECO:0000256" key="5">
    <source>
        <dbReference type="ARBA" id="ARBA00022741"/>
    </source>
</evidence>
<accession>A0A3A9JFZ1</accession>
<comment type="subcellular location">
    <subcellularLocation>
        <location evidence="1">Cell membrane</location>
        <topology evidence="1">Peripheral membrane protein</topology>
    </subcellularLocation>
</comment>
<dbReference type="EMBL" id="RFLX01000001">
    <property type="protein sequence ID" value="RMI27383.1"/>
    <property type="molecule type" value="Genomic_DNA"/>
</dbReference>
<dbReference type="GO" id="GO:0015424">
    <property type="term" value="F:ABC-type amino acid transporter activity"/>
    <property type="evidence" value="ECO:0007669"/>
    <property type="project" value="InterPro"/>
</dbReference>
<keyword evidence="7" id="KW-0029">Amino-acid transport</keyword>
<dbReference type="Proteomes" id="UP000274097">
    <property type="component" value="Unassembled WGS sequence"/>
</dbReference>
<dbReference type="PANTHER" id="PTHR43166:SF9">
    <property type="entry name" value="GLUTAMATE_ASPARTATE IMPORT ATP-BINDING PROTEIN GLTL"/>
    <property type="match status" value="1"/>
</dbReference>
<comment type="caution">
    <text evidence="10">The sequence shown here is derived from an EMBL/GenBank/DDBJ whole genome shotgun (WGS) entry which is preliminary data.</text>
</comment>
<dbReference type="AlphaFoldDB" id="A0A3A9JFZ1"/>
<evidence type="ECO:0000259" key="9">
    <source>
        <dbReference type="PROSITE" id="PS50893"/>
    </source>
</evidence>
<dbReference type="Pfam" id="PF00005">
    <property type="entry name" value="ABC_tran"/>
    <property type="match status" value="1"/>
</dbReference>
<reference evidence="10 13" key="1">
    <citation type="submission" date="2018-09" db="EMBL/GenBank/DDBJ databases">
        <title>Roseomonas sp. nov., isolated from feces of Tibetan antelopes in the Qinghai-Tibet plateau, China.</title>
        <authorList>
            <person name="Tian Z."/>
        </authorList>
    </citation>
    <scope>NUCLEOTIDE SEQUENCE [LARGE SCALE GENOMIC DNA]</scope>
    <source>
        <strain evidence="11 12">Z23</strain>
        <strain evidence="10 13">Z24</strain>
    </source>
</reference>
<keyword evidence="3" id="KW-0813">Transport</keyword>
<dbReference type="PIRSF" id="PIRSF039085">
    <property type="entry name" value="ABC_ATPase_HisP"/>
    <property type="match status" value="1"/>
</dbReference>
<dbReference type="PANTHER" id="PTHR43166">
    <property type="entry name" value="AMINO ACID IMPORT ATP-BINDING PROTEIN"/>
    <property type="match status" value="1"/>
</dbReference>
<dbReference type="SUPFAM" id="SSF52540">
    <property type="entry name" value="P-loop containing nucleoside triphosphate hydrolases"/>
    <property type="match status" value="1"/>
</dbReference>
<dbReference type="InterPro" id="IPR003593">
    <property type="entry name" value="AAA+_ATPase"/>
</dbReference>
<feature type="domain" description="ABC transporter" evidence="9">
    <location>
        <begin position="11"/>
        <end position="255"/>
    </location>
</feature>
<keyword evidence="8" id="KW-0472">Membrane</keyword>
<dbReference type="InterPro" id="IPR030679">
    <property type="entry name" value="ABC_ATPase_HisP-typ"/>
</dbReference>
<dbReference type="Gene3D" id="3.40.50.300">
    <property type="entry name" value="P-loop containing nucleotide triphosphate hydrolases"/>
    <property type="match status" value="1"/>
</dbReference>
<evidence type="ECO:0000313" key="11">
    <source>
        <dbReference type="EMBL" id="RMI27383.1"/>
    </source>
</evidence>
<comment type="similarity">
    <text evidence="2">Belongs to the ABC transporter superfamily.</text>
</comment>
<dbReference type="InterPro" id="IPR003439">
    <property type="entry name" value="ABC_transporter-like_ATP-bd"/>
</dbReference>
<proteinExistence type="inferred from homology"/>
<evidence type="ECO:0000313" key="13">
    <source>
        <dbReference type="Proteomes" id="UP000278036"/>
    </source>
</evidence>
<evidence type="ECO:0000256" key="7">
    <source>
        <dbReference type="ARBA" id="ARBA00022970"/>
    </source>
</evidence>
<protein>
    <submittedName>
        <fullName evidence="11">ATP-binding cassette domain-containing protein</fullName>
    </submittedName>
    <submittedName>
        <fullName evidence="10">Amino acid ABC transporter ATP-binding protein</fullName>
    </submittedName>
</protein>
<evidence type="ECO:0000256" key="6">
    <source>
        <dbReference type="ARBA" id="ARBA00022840"/>
    </source>
</evidence>
<dbReference type="InParanoid" id="A0A3A9JFZ1"/>
<evidence type="ECO:0000256" key="1">
    <source>
        <dbReference type="ARBA" id="ARBA00004202"/>
    </source>
</evidence>
<sequence length="268" mass="29207">MDMAPAAEPLVRITDVWKQRGRNTVLKGVNLEASRGQVVCLLGPSGAGKSTLLRCINALEACDRGIVFVDGVPIGVEQRGTAFYRMRETALSRQRAEIGMVFQNFNLFPHLSVLENIIDAPIRVRGESRAAAVARARELLARVGLAEKEAAFPRQLSGGQQQRIAIARALAMQPKLMLFDEPTSALDPHLVGEVLDVIKDLVASGMTMIIVTHEVQFAREVADVVAVMVDGVIAESGPPSQVLARPRDPRVQAFLARSLREDADEREP</sequence>
<organism evidence="10 13">
    <name type="scientific">Teichococcus wenyumeiae</name>
    <dbReference type="NCBI Taxonomy" id="2478470"/>
    <lineage>
        <taxon>Bacteria</taxon>
        <taxon>Pseudomonadati</taxon>
        <taxon>Pseudomonadota</taxon>
        <taxon>Alphaproteobacteria</taxon>
        <taxon>Acetobacterales</taxon>
        <taxon>Roseomonadaceae</taxon>
        <taxon>Roseomonas</taxon>
    </lineage>
</organism>
<gene>
    <name evidence="10" type="ORF">D6Z83_13720</name>
    <name evidence="11" type="ORF">EBE87_01500</name>
</gene>
<dbReference type="RefSeq" id="WP_120638872.1">
    <property type="nucleotide sequence ID" value="NZ_RAQU01000078.1"/>
</dbReference>
<evidence type="ECO:0000313" key="12">
    <source>
        <dbReference type="Proteomes" id="UP000274097"/>
    </source>
</evidence>
<evidence type="ECO:0000256" key="3">
    <source>
        <dbReference type="ARBA" id="ARBA00022448"/>
    </source>
</evidence>
<evidence type="ECO:0000256" key="2">
    <source>
        <dbReference type="ARBA" id="ARBA00005417"/>
    </source>
</evidence>
<evidence type="ECO:0000256" key="8">
    <source>
        <dbReference type="ARBA" id="ARBA00023136"/>
    </source>
</evidence>
<keyword evidence="6 10" id="KW-0067">ATP-binding</keyword>
<dbReference type="PROSITE" id="PS00211">
    <property type="entry name" value="ABC_TRANSPORTER_1"/>
    <property type="match status" value="1"/>
</dbReference>
<dbReference type="SMART" id="SM00382">
    <property type="entry name" value="AAA"/>
    <property type="match status" value="1"/>
</dbReference>
<dbReference type="InterPro" id="IPR017871">
    <property type="entry name" value="ABC_transporter-like_CS"/>
</dbReference>
<keyword evidence="12" id="KW-1185">Reference proteome</keyword>
<dbReference type="Proteomes" id="UP000278036">
    <property type="component" value="Unassembled WGS sequence"/>
</dbReference>
<dbReference type="GO" id="GO:0005886">
    <property type="term" value="C:plasma membrane"/>
    <property type="evidence" value="ECO:0007669"/>
    <property type="project" value="UniProtKB-SubCell"/>
</dbReference>
<name>A0A3A9JFZ1_9PROT</name>
<dbReference type="GO" id="GO:0016887">
    <property type="term" value="F:ATP hydrolysis activity"/>
    <property type="evidence" value="ECO:0007669"/>
    <property type="project" value="InterPro"/>
</dbReference>
<keyword evidence="5" id="KW-0547">Nucleotide-binding</keyword>
<keyword evidence="4" id="KW-1003">Cell membrane</keyword>
<dbReference type="PROSITE" id="PS50893">
    <property type="entry name" value="ABC_TRANSPORTER_2"/>
    <property type="match status" value="1"/>
</dbReference>
<dbReference type="EMBL" id="RAQU01000078">
    <property type="protein sequence ID" value="RKK03613.1"/>
    <property type="molecule type" value="Genomic_DNA"/>
</dbReference>
<dbReference type="InterPro" id="IPR050086">
    <property type="entry name" value="MetN_ABC_transporter-like"/>
</dbReference>
<dbReference type="InterPro" id="IPR027417">
    <property type="entry name" value="P-loop_NTPase"/>
</dbReference>
<dbReference type="GO" id="GO:0005524">
    <property type="term" value="F:ATP binding"/>
    <property type="evidence" value="ECO:0007669"/>
    <property type="project" value="UniProtKB-KW"/>
</dbReference>
<evidence type="ECO:0000256" key="4">
    <source>
        <dbReference type="ARBA" id="ARBA00022475"/>
    </source>
</evidence>